<comment type="catalytic activity">
    <reaction evidence="6">
        <text>5-diphospho-1D-myo-inositol 1,2,3,4,6-pentakisphosphate + H2O = 1D-myo-inositol hexakisphosphate + phosphate + H(+)</text>
        <dbReference type="Rhea" id="RHEA:22384"/>
        <dbReference type="ChEBI" id="CHEBI:15377"/>
        <dbReference type="ChEBI" id="CHEBI:15378"/>
        <dbReference type="ChEBI" id="CHEBI:43474"/>
        <dbReference type="ChEBI" id="CHEBI:58130"/>
        <dbReference type="ChEBI" id="CHEBI:58628"/>
        <dbReference type="EC" id="3.6.1.52"/>
    </reaction>
    <physiologicalReaction direction="left-to-right" evidence="6">
        <dbReference type="Rhea" id="RHEA:22385"/>
    </physiologicalReaction>
</comment>
<feature type="domain" description="Tyrosine-protein phosphatase" evidence="10">
    <location>
        <begin position="142"/>
        <end position="295"/>
    </location>
</feature>
<keyword evidence="13" id="KW-1185">Reference proteome</keyword>
<evidence type="ECO:0000256" key="1">
    <source>
        <dbReference type="ARBA" id="ARBA00004496"/>
    </source>
</evidence>
<dbReference type="InterPro" id="IPR000387">
    <property type="entry name" value="Tyr_Pase_dom"/>
</dbReference>
<comment type="subcellular location">
    <subcellularLocation>
        <location evidence="1">Cytoplasm</location>
    </subcellularLocation>
</comment>
<dbReference type="PANTHER" id="PTHR31126:SF48">
    <property type="entry name" value="INOSITOL PHOSPHATASE SIW14"/>
    <property type="match status" value="1"/>
</dbReference>
<keyword evidence="4" id="KW-0378">Hydrolase</keyword>
<keyword evidence="9" id="KW-0472">Membrane</keyword>
<sequence>MAVKRNSHTYQAEETHQDTKTPPVAPPSSSYRSRCNSWGSLPNDHPTASKDMGDSRSAERDIAPNPRIDGPVPPCLDSSRPVSVIAAASRTMGVAGELTRCHLVGASWAAEQTVAVTSTSFSAMVSRNTELSTIPHLGRPQNFGIVLPDIYRSSYPKPEDYDFLRKINLKTIVTLVKKDDDDSELQTFLTDNGIRQIVFNIKGTKKEAIPAEVMSNIVNTVMDQRNHPLLVHCNHGKHRTGCVIAALRRAKGWSLKSTLDEYETYAAPKIRECDVAYITAFQTSSLQGLVEDSSRLGRLQAKNFVRLIFFATLAMTVWTLSGSSLAATQGAGH</sequence>
<proteinExistence type="inferred from homology"/>
<dbReference type="Pfam" id="PF03162">
    <property type="entry name" value="Y_phosphatase2"/>
    <property type="match status" value="1"/>
</dbReference>
<dbReference type="FunFam" id="3.90.190.10:FF:000035">
    <property type="entry name" value="Tyrosine phosphatase, putative"/>
    <property type="match status" value="1"/>
</dbReference>
<evidence type="ECO:0000256" key="9">
    <source>
        <dbReference type="SAM" id="Phobius"/>
    </source>
</evidence>
<comment type="similarity">
    <text evidence="5">Belongs to the protein-tyrosine phosphatase family. Atypical dual-specificity phosphatase Siw14-like subfamily.</text>
</comment>
<feature type="transmembrane region" description="Helical" evidence="9">
    <location>
        <begin position="304"/>
        <end position="327"/>
    </location>
</feature>
<dbReference type="GO" id="GO:0005737">
    <property type="term" value="C:cytoplasm"/>
    <property type="evidence" value="ECO:0007669"/>
    <property type="project" value="UniProtKB-SubCell"/>
</dbReference>
<dbReference type="OrthoDB" id="6375174at2759"/>
<dbReference type="SUPFAM" id="SSF52799">
    <property type="entry name" value="(Phosphotyrosine protein) phosphatases II"/>
    <property type="match status" value="1"/>
</dbReference>
<protein>
    <recommendedName>
        <fullName evidence="2">diphosphoinositol-polyphosphate diphosphatase</fullName>
        <ecNumber evidence="2">3.6.1.52</ecNumber>
    </recommendedName>
</protein>
<evidence type="ECO:0000256" key="2">
    <source>
        <dbReference type="ARBA" id="ARBA00012527"/>
    </source>
</evidence>
<name>A0A8K0STT9_9HYPO</name>
<evidence type="ECO:0000256" key="4">
    <source>
        <dbReference type="ARBA" id="ARBA00022801"/>
    </source>
</evidence>
<feature type="compositionally biased region" description="Polar residues" evidence="8">
    <location>
        <begin position="27"/>
        <end position="40"/>
    </location>
</feature>
<reference evidence="12" key="1">
    <citation type="journal article" date="2021" name="Nat. Commun.">
        <title>Genetic determinants of endophytism in the Arabidopsis root mycobiome.</title>
        <authorList>
            <person name="Mesny F."/>
            <person name="Miyauchi S."/>
            <person name="Thiergart T."/>
            <person name="Pickel B."/>
            <person name="Atanasova L."/>
            <person name="Karlsson M."/>
            <person name="Huettel B."/>
            <person name="Barry K.W."/>
            <person name="Haridas S."/>
            <person name="Chen C."/>
            <person name="Bauer D."/>
            <person name="Andreopoulos W."/>
            <person name="Pangilinan J."/>
            <person name="LaButti K."/>
            <person name="Riley R."/>
            <person name="Lipzen A."/>
            <person name="Clum A."/>
            <person name="Drula E."/>
            <person name="Henrissat B."/>
            <person name="Kohler A."/>
            <person name="Grigoriev I.V."/>
            <person name="Martin F.M."/>
            <person name="Hacquard S."/>
        </authorList>
    </citation>
    <scope>NUCLEOTIDE SEQUENCE</scope>
    <source>
        <strain evidence="12">MPI-CAGE-CH-0235</strain>
    </source>
</reference>
<evidence type="ECO:0000259" key="11">
    <source>
        <dbReference type="PROSITE" id="PS50056"/>
    </source>
</evidence>
<dbReference type="InterPro" id="IPR016130">
    <property type="entry name" value="Tyr_Pase_AS"/>
</dbReference>
<dbReference type="EC" id="3.6.1.52" evidence="2"/>
<evidence type="ECO:0000256" key="6">
    <source>
        <dbReference type="ARBA" id="ARBA00047342"/>
    </source>
</evidence>
<feature type="compositionally biased region" description="Basic and acidic residues" evidence="8">
    <location>
        <begin position="47"/>
        <end position="62"/>
    </location>
</feature>
<dbReference type="Proteomes" id="UP000813444">
    <property type="component" value="Unassembled WGS sequence"/>
</dbReference>
<evidence type="ECO:0000259" key="10">
    <source>
        <dbReference type="PROSITE" id="PS50054"/>
    </source>
</evidence>
<dbReference type="Gene3D" id="3.90.190.10">
    <property type="entry name" value="Protein tyrosine phosphatase superfamily"/>
    <property type="match status" value="1"/>
</dbReference>
<evidence type="ECO:0000313" key="13">
    <source>
        <dbReference type="Proteomes" id="UP000813444"/>
    </source>
</evidence>
<dbReference type="PROSITE" id="PS50056">
    <property type="entry name" value="TYR_PHOSPHATASE_2"/>
    <property type="match status" value="1"/>
</dbReference>
<dbReference type="AlphaFoldDB" id="A0A8K0STT9"/>
<keyword evidence="3" id="KW-0963">Cytoplasm</keyword>
<organism evidence="12 13">
    <name type="scientific">Stachybotrys elegans</name>
    <dbReference type="NCBI Taxonomy" id="80388"/>
    <lineage>
        <taxon>Eukaryota</taxon>
        <taxon>Fungi</taxon>
        <taxon>Dikarya</taxon>
        <taxon>Ascomycota</taxon>
        <taxon>Pezizomycotina</taxon>
        <taxon>Sordariomycetes</taxon>
        <taxon>Hypocreomycetidae</taxon>
        <taxon>Hypocreales</taxon>
        <taxon>Stachybotryaceae</taxon>
        <taxon>Stachybotrys</taxon>
    </lineage>
</organism>
<evidence type="ECO:0000256" key="7">
    <source>
        <dbReference type="ARBA" id="ARBA00047927"/>
    </source>
</evidence>
<evidence type="ECO:0000256" key="5">
    <source>
        <dbReference type="ARBA" id="ARBA00044949"/>
    </source>
</evidence>
<keyword evidence="9" id="KW-0812">Transmembrane</keyword>
<dbReference type="PROSITE" id="PS50054">
    <property type="entry name" value="TYR_PHOSPHATASE_DUAL"/>
    <property type="match status" value="1"/>
</dbReference>
<dbReference type="EMBL" id="JAGPNK010000005">
    <property type="protein sequence ID" value="KAH7320818.1"/>
    <property type="molecule type" value="Genomic_DNA"/>
</dbReference>
<dbReference type="PROSITE" id="PS00383">
    <property type="entry name" value="TYR_PHOSPHATASE_1"/>
    <property type="match status" value="1"/>
</dbReference>
<comment type="caution">
    <text evidence="12">The sequence shown here is derived from an EMBL/GenBank/DDBJ whole genome shotgun (WGS) entry which is preliminary data.</text>
</comment>
<accession>A0A8K0STT9</accession>
<dbReference type="PANTHER" id="PTHR31126">
    <property type="entry name" value="TYROSINE-PROTEIN PHOSPHATASE"/>
    <property type="match status" value="1"/>
</dbReference>
<dbReference type="InterPro" id="IPR029021">
    <property type="entry name" value="Prot-tyrosine_phosphatase-like"/>
</dbReference>
<feature type="domain" description="Tyrosine specific protein phosphatases" evidence="11">
    <location>
        <begin position="215"/>
        <end position="246"/>
    </location>
</feature>
<dbReference type="InterPro" id="IPR004861">
    <property type="entry name" value="Siw14-like"/>
</dbReference>
<dbReference type="GO" id="GO:0052840">
    <property type="term" value="F:inositol diphosphate tetrakisphosphate diphosphatase activity"/>
    <property type="evidence" value="ECO:0007669"/>
    <property type="project" value="TreeGrafter"/>
</dbReference>
<evidence type="ECO:0000313" key="12">
    <source>
        <dbReference type="EMBL" id="KAH7320818.1"/>
    </source>
</evidence>
<evidence type="ECO:0000256" key="3">
    <source>
        <dbReference type="ARBA" id="ARBA00022490"/>
    </source>
</evidence>
<feature type="region of interest" description="Disordered" evidence="8">
    <location>
        <begin position="1"/>
        <end position="76"/>
    </location>
</feature>
<gene>
    <name evidence="12" type="ORF">B0I35DRAFT_477364</name>
</gene>
<dbReference type="GO" id="GO:0016791">
    <property type="term" value="F:phosphatase activity"/>
    <property type="evidence" value="ECO:0007669"/>
    <property type="project" value="TreeGrafter"/>
</dbReference>
<comment type="catalytic activity">
    <reaction evidence="7">
        <text>1,5-bis(diphospho)-1D-myo-inositol 2,3,4,6-tetrakisphosphate + H2O = 1-diphospho-1D-myo-inositol 2,3,4,5,6-pentakisphosphate + phosphate + 2 H(+)</text>
        <dbReference type="Rhea" id="RHEA:79699"/>
        <dbReference type="ChEBI" id="CHEBI:15377"/>
        <dbReference type="ChEBI" id="CHEBI:15378"/>
        <dbReference type="ChEBI" id="CHEBI:43474"/>
        <dbReference type="ChEBI" id="CHEBI:74946"/>
        <dbReference type="ChEBI" id="CHEBI:77983"/>
        <dbReference type="EC" id="3.6.1.52"/>
    </reaction>
    <physiologicalReaction direction="left-to-right" evidence="7">
        <dbReference type="Rhea" id="RHEA:79700"/>
    </physiologicalReaction>
</comment>
<evidence type="ECO:0000256" key="8">
    <source>
        <dbReference type="SAM" id="MobiDB-lite"/>
    </source>
</evidence>
<dbReference type="InterPro" id="IPR020422">
    <property type="entry name" value="TYR_PHOSPHATASE_DUAL_dom"/>
</dbReference>
<keyword evidence="9" id="KW-1133">Transmembrane helix</keyword>